<keyword evidence="4" id="KW-1185">Reference proteome</keyword>
<evidence type="ECO:0000256" key="2">
    <source>
        <dbReference type="SAM" id="Phobius"/>
    </source>
</evidence>
<protein>
    <submittedName>
        <fullName evidence="3">Uncharacterized protein</fullName>
    </submittedName>
</protein>
<keyword evidence="2" id="KW-0812">Transmembrane</keyword>
<feature type="compositionally biased region" description="Basic and acidic residues" evidence="1">
    <location>
        <begin position="105"/>
        <end position="120"/>
    </location>
</feature>
<keyword evidence="2" id="KW-1133">Transmembrane helix</keyword>
<keyword evidence="2" id="KW-0472">Membrane</keyword>
<sequence>MKLSATVGMEPRRRNLKSTTPFTLTIAIKTFDSNTGTLNIRHALQGRSGKDLYGDAMAVSCALVLFSTITERLDNDLLNFELPKLSTFARAVDIPAFAAQEADSKDETSLTLDTEPKDAGDSITPLPSRIHRYSQGSTNHHGPGKSNIVRNSRGGGSWRVMYLCVFYSVLLSFVVIRSLRSLVSSSVPHEFFPLILTESFRLLSTEYVLV</sequence>
<gene>
    <name evidence="3" type="ORF">CGOC_LOCUS6297</name>
</gene>
<evidence type="ECO:0000256" key="1">
    <source>
        <dbReference type="SAM" id="MobiDB-lite"/>
    </source>
</evidence>
<dbReference type="Proteomes" id="UP000271889">
    <property type="component" value="Unassembled WGS sequence"/>
</dbReference>
<accession>A0A3P6SIS7</accession>
<evidence type="ECO:0000313" key="4">
    <source>
        <dbReference type="Proteomes" id="UP000271889"/>
    </source>
</evidence>
<dbReference type="AlphaFoldDB" id="A0A3P6SIS7"/>
<proteinExistence type="predicted"/>
<name>A0A3P6SIS7_CYLGO</name>
<dbReference type="EMBL" id="UYRV01020260">
    <property type="protein sequence ID" value="VDK67255.1"/>
    <property type="molecule type" value="Genomic_DNA"/>
</dbReference>
<reference evidence="3 4" key="1">
    <citation type="submission" date="2018-11" db="EMBL/GenBank/DDBJ databases">
        <authorList>
            <consortium name="Pathogen Informatics"/>
        </authorList>
    </citation>
    <scope>NUCLEOTIDE SEQUENCE [LARGE SCALE GENOMIC DNA]</scope>
</reference>
<organism evidence="3 4">
    <name type="scientific">Cylicostephanus goldi</name>
    <name type="common">Nematode worm</name>
    <dbReference type="NCBI Taxonomy" id="71465"/>
    <lineage>
        <taxon>Eukaryota</taxon>
        <taxon>Metazoa</taxon>
        <taxon>Ecdysozoa</taxon>
        <taxon>Nematoda</taxon>
        <taxon>Chromadorea</taxon>
        <taxon>Rhabditida</taxon>
        <taxon>Rhabditina</taxon>
        <taxon>Rhabditomorpha</taxon>
        <taxon>Strongyloidea</taxon>
        <taxon>Strongylidae</taxon>
        <taxon>Cylicostephanus</taxon>
    </lineage>
</organism>
<evidence type="ECO:0000313" key="3">
    <source>
        <dbReference type="EMBL" id="VDK67255.1"/>
    </source>
</evidence>
<feature type="transmembrane region" description="Helical" evidence="2">
    <location>
        <begin position="160"/>
        <end position="179"/>
    </location>
</feature>
<feature type="region of interest" description="Disordered" evidence="1">
    <location>
        <begin position="105"/>
        <end position="126"/>
    </location>
</feature>